<feature type="region of interest" description="Disordered" evidence="1">
    <location>
        <begin position="1"/>
        <end position="36"/>
    </location>
</feature>
<comment type="caution">
    <text evidence="2">The sequence shown here is derived from an EMBL/GenBank/DDBJ whole genome shotgun (WGS) entry which is preliminary data.</text>
</comment>
<accession>A0AAV7LNG8</accession>
<evidence type="ECO:0000313" key="2">
    <source>
        <dbReference type="EMBL" id="KAJ1091937.1"/>
    </source>
</evidence>
<protein>
    <submittedName>
        <fullName evidence="2">Uncharacterized protein</fullName>
    </submittedName>
</protein>
<organism evidence="2 3">
    <name type="scientific">Pleurodeles waltl</name>
    <name type="common">Iberian ribbed newt</name>
    <dbReference type="NCBI Taxonomy" id="8319"/>
    <lineage>
        <taxon>Eukaryota</taxon>
        <taxon>Metazoa</taxon>
        <taxon>Chordata</taxon>
        <taxon>Craniata</taxon>
        <taxon>Vertebrata</taxon>
        <taxon>Euteleostomi</taxon>
        <taxon>Amphibia</taxon>
        <taxon>Batrachia</taxon>
        <taxon>Caudata</taxon>
        <taxon>Salamandroidea</taxon>
        <taxon>Salamandridae</taxon>
        <taxon>Pleurodelinae</taxon>
        <taxon>Pleurodeles</taxon>
    </lineage>
</organism>
<feature type="region of interest" description="Disordered" evidence="1">
    <location>
        <begin position="53"/>
        <end position="75"/>
    </location>
</feature>
<feature type="compositionally biased region" description="Polar residues" evidence="1">
    <location>
        <begin position="17"/>
        <end position="28"/>
    </location>
</feature>
<name>A0AAV7LNG8_PLEWA</name>
<proteinExistence type="predicted"/>
<evidence type="ECO:0000256" key="1">
    <source>
        <dbReference type="SAM" id="MobiDB-lite"/>
    </source>
</evidence>
<keyword evidence="3" id="KW-1185">Reference proteome</keyword>
<reference evidence="2" key="1">
    <citation type="journal article" date="2022" name="bioRxiv">
        <title>Sequencing and chromosome-scale assembly of the giantPleurodeles waltlgenome.</title>
        <authorList>
            <person name="Brown T."/>
            <person name="Elewa A."/>
            <person name="Iarovenko S."/>
            <person name="Subramanian E."/>
            <person name="Araus A.J."/>
            <person name="Petzold A."/>
            <person name="Susuki M."/>
            <person name="Suzuki K.-i.T."/>
            <person name="Hayashi T."/>
            <person name="Toyoda A."/>
            <person name="Oliveira C."/>
            <person name="Osipova E."/>
            <person name="Leigh N.D."/>
            <person name="Simon A."/>
            <person name="Yun M.H."/>
        </authorList>
    </citation>
    <scope>NUCLEOTIDE SEQUENCE</scope>
    <source>
        <strain evidence="2">20211129_DDA</strain>
        <tissue evidence="2">Liver</tissue>
    </source>
</reference>
<sequence>MATDGTDARPSPRLQGATFSSVTLSATPGSPWRPGRNCGLQCWGPWPRRVSLPIGARARPPPRASETRGWAEGDPLDIVGAREAVSSGDPAPLRRDRARPPLALDLHWSSRYGIRRPARRSAAAPGLRDTRCALPDQLTGWAPPSEGAGGKTPRPFMALEHYNRMAAD</sequence>
<gene>
    <name evidence="2" type="ORF">NDU88_005051</name>
</gene>
<dbReference type="Proteomes" id="UP001066276">
    <property type="component" value="Chromosome 11"/>
</dbReference>
<dbReference type="EMBL" id="JANPWB010000015">
    <property type="protein sequence ID" value="KAJ1091937.1"/>
    <property type="molecule type" value="Genomic_DNA"/>
</dbReference>
<feature type="region of interest" description="Disordered" evidence="1">
    <location>
        <begin position="119"/>
        <end position="155"/>
    </location>
</feature>
<evidence type="ECO:0000313" key="3">
    <source>
        <dbReference type="Proteomes" id="UP001066276"/>
    </source>
</evidence>
<dbReference type="AlphaFoldDB" id="A0AAV7LNG8"/>